<keyword evidence="2" id="KW-1003">Cell membrane</keyword>
<dbReference type="AlphaFoldDB" id="A0A8B6MBE9"/>
<feature type="transmembrane region" description="Helical" evidence="8">
    <location>
        <begin position="279"/>
        <end position="302"/>
    </location>
</feature>
<keyword evidence="3 8" id="KW-0812">Transmembrane</keyword>
<dbReference type="RefSeq" id="WP_244629096.1">
    <property type="nucleotide sequence ID" value="NZ_CABFMQ020000120.1"/>
</dbReference>
<dbReference type="Proteomes" id="UP000485880">
    <property type="component" value="Unassembled WGS sequence"/>
</dbReference>
<dbReference type="InterPro" id="IPR024528">
    <property type="entry name" value="ThrE_2"/>
</dbReference>
<evidence type="ECO:0008006" key="13">
    <source>
        <dbReference type="Google" id="ProtNLM"/>
    </source>
</evidence>
<name>A0A8B6MBE9_METTU</name>
<gene>
    <name evidence="11" type="ORF">MPC4_60140</name>
</gene>
<evidence type="ECO:0000259" key="9">
    <source>
        <dbReference type="Pfam" id="PF06738"/>
    </source>
</evidence>
<evidence type="ECO:0000259" key="10">
    <source>
        <dbReference type="Pfam" id="PF12821"/>
    </source>
</evidence>
<dbReference type="Pfam" id="PF12821">
    <property type="entry name" value="ThrE_2"/>
    <property type="match status" value="1"/>
</dbReference>
<dbReference type="GO" id="GO:0005886">
    <property type="term" value="C:plasma membrane"/>
    <property type="evidence" value="ECO:0007669"/>
    <property type="project" value="UniProtKB-SubCell"/>
</dbReference>
<sequence length="447" mass="46097">MSDRSDQLLPAVSPPPKRVDPPRREAMDIVLACARLLFVNGQTTEHTIAGATRLAQAFGYRATVFVHWGELTLRIEDDAGAFIDMIEAAPLGVDMNKVAATTNLIDAVCEGRASAAAMRPGIETIACLPPVSLWRFTLLAGAGAAALGVIFGATHFLSLILIALSAGAGALLRRGLTLASRNPFAPPFCAALLAGVVGAIVVRLDLSSTLRLVAVCPCMVLVPGPHLLNGMLDLARARIALGGARIGFASLIILMICAGLLVGLALGGTSLPVSGASRAVPLGYDIIAAGVAVAAYGAFFSMPWRMLPIPILVGMLAHASRWAMLAIAGASAEAGAFAACLIVGTVMTPIADRLRLPFAAVAFASVVSLIPGVFLFRMAGGLVDLMSLGPDAPPHLLAAALTDGATAFLIIIAMGFGLIIPKLCIQYFVAAFVKPRSPALAKTPRSS</sequence>
<evidence type="ECO:0000256" key="6">
    <source>
        <dbReference type="ARBA" id="ARBA00034125"/>
    </source>
</evidence>
<evidence type="ECO:0000256" key="4">
    <source>
        <dbReference type="ARBA" id="ARBA00022989"/>
    </source>
</evidence>
<comment type="caution">
    <text evidence="11">The sequence shown here is derived from an EMBL/GenBank/DDBJ whole genome shotgun (WGS) entry which is preliminary data.</text>
</comment>
<dbReference type="InterPro" id="IPR010619">
    <property type="entry name" value="ThrE-like_N"/>
</dbReference>
<evidence type="ECO:0000256" key="1">
    <source>
        <dbReference type="ARBA" id="ARBA00004651"/>
    </source>
</evidence>
<evidence type="ECO:0000256" key="2">
    <source>
        <dbReference type="ARBA" id="ARBA00022475"/>
    </source>
</evidence>
<proteinExistence type="inferred from homology"/>
<keyword evidence="4 8" id="KW-1133">Transmembrane helix</keyword>
<dbReference type="PANTHER" id="PTHR34390">
    <property type="entry name" value="UPF0442 PROTEIN YJJB-RELATED"/>
    <property type="match status" value="1"/>
</dbReference>
<dbReference type="GO" id="GO:0022857">
    <property type="term" value="F:transmembrane transporter activity"/>
    <property type="evidence" value="ECO:0007669"/>
    <property type="project" value="InterPro"/>
</dbReference>
<comment type="similarity">
    <text evidence="6">Belongs to the ThrE exporter (TC 2.A.79) family.</text>
</comment>
<dbReference type="EMBL" id="CABFMQ020000120">
    <property type="protein sequence ID" value="VTZ52051.1"/>
    <property type="molecule type" value="Genomic_DNA"/>
</dbReference>
<feature type="transmembrane region" description="Helical" evidence="8">
    <location>
        <begin position="184"/>
        <end position="202"/>
    </location>
</feature>
<feature type="transmembrane region" description="Helical" evidence="8">
    <location>
        <begin position="322"/>
        <end position="344"/>
    </location>
</feature>
<evidence type="ECO:0000256" key="5">
    <source>
        <dbReference type="ARBA" id="ARBA00023136"/>
    </source>
</evidence>
<evidence type="ECO:0000256" key="7">
    <source>
        <dbReference type="SAM" id="MobiDB-lite"/>
    </source>
</evidence>
<keyword evidence="12" id="KW-1185">Reference proteome</keyword>
<dbReference type="PANTHER" id="PTHR34390:SF2">
    <property type="entry name" value="SUCCINATE TRANSPORTER SUBUNIT YJJP-RELATED"/>
    <property type="match status" value="1"/>
</dbReference>
<evidence type="ECO:0000256" key="8">
    <source>
        <dbReference type="SAM" id="Phobius"/>
    </source>
</evidence>
<keyword evidence="5 8" id="KW-0472">Membrane</keyword>
<feature type="transmembrane region" description="Helical" evidence="8">
    <location>
        <begin position="396"/>
        <end position="420"/>
    </location>
</feature>
<dbReference type="Pfam" id="PF06738">
    <property type="entry name" value="ThrE"/>
    <property type="match status" value="1"/>
</dbReference>
<evidence type="ECO:0000256" key="3">
    <source>
        <dbReference type="ARBA" id="ARBA00022692"/>
    </source>
</evidence>
<feature type="domain" description="Threonine/serine exporter-like N-terminal" evidence="9">
    <location>
        <begin position="28"/>
        <end position="266"/>
    </location>
</feature>
<reference evidence="11 12" key="1">
    <citation type="submission" date="2019-05" db="EMBL/GenBank/DDBJ databases">
        <authorList>
            <person name="Farhan Ul Haque M."/>
        </authorList>
    </citation>
    <scope>NUCLEOTIDE SEQUENCE [LARGE SCALE GENOMIC DNA]</scope>
    <source>
        <strain evidence="11">2</strain>
    </source>
</reference>
<feature type="transmembrane region" description="Helical" evidence="8">
    <location>
        <begin position="248"/>
        <end position="267"/>
    </location>
</feature>
<organism evidence="11 12">
    <name type="scientific">Methylocella tundrae</name>
    <dbReference type="NCBI Taxonomy" id="227605"/>
    <lineage>
        <taxon>Bacteria</taxon>
        <taxon>Pseudomonadati</taxon>
        <taxon>Pseudomonadota</taxon>
        <taxon>Alphaproteobacteria</taxon>
        <taxon>Hyphomicrobiales</taxon>
        <taxon>Beijerinckiaceae</taxon>
        <taxon>Methylocella</taxon>
    </lineage>
</organism>
<evidence type="ECO:0000313" key="12">
    <source>
        <dbReference type="Proteomes" id="UP000485880"/>
    </source>
</evidence>
<feature type="domain" description="Threonine/Serine exporter ThrE" evidence="10">
    <location>
        <begin position="286"/>
        <end position="423"/>
    </location>
</feature>
<evidence type="ECO:0000313" key="11">
    <source>
        <dbReference type="EMBL" id="VTZ52051.1"/>
    </source>
</evidence>
<feature type="transmembrane region" description="Helical" evidence="8">
    <location>
        <begin position="209"/>
        <end position="228"/>
    </location>
</feature>
<feature type="transmembrane region" description="Helical" evidence="8">
    <location>
        <begin position="138"/>
        <end position="164"/>
    </location>
</feature>
<comment type="subcellular location">
    <subcellularLocation>
        <location evidence="1">Cell membrane</location>
        <topology evidence="1">Multi-pass membrane protein</topology>
    </subcellularLocation>
</comment>
<feature type="region of interest" description="Disordered" evidence="7">
    <location>
        <begin position="1"/>
        <end position="22"/>
    </location>
</feature>
<feature type="transmembrane region" description="Helical" evidence="8">
    <location>
        <begin position="356"/>
        <end position="376"/>
    </location>
</feature>
<dbReference type="InterPro" id="IPR050539">
    <property type="entry name" value="ThrE_Dicarb/AminoAcid_Exp"/>
</dbReference>
<dbReference type="GO" id="GO:0015744">
    <property type="term" value="P:succinate transport"/>
    <property type="evidence" value="ECO:0007669"/>
    <property type="project" value="TreeGrafter"/>
</dbReference>
<accession>A0A8B6MBE9</accession>
<protein>
    <recommendedName>
        <fullName evidence="13">Threonine/serine exporter-like N-terminal domain-containing protein</fullName>
    </recommendedName>
</protein>